<dbReference type="Gene3D" id="3.80.10.10">
    <property type="entry name" value="Ribonuclease Inhibitor"/>
    <property type="match status" value="1"/>
</dbReference>
<dbReference type="EMBL" id="JARJLG010000104">
    <property type="protein sequence ID" value="KAJ7745206.1"/>
    <property type="molecule type" value="Genomic_DNA"/>
</dbReference>
<evidence type="ECO:0008006" key="3">
    <source>
        <dbReference type="Google" id="ProtNLM"/>
    </source>
</evidence>
<accession>A0AAD7N5F7</accession>
<proteinExistence type="predicted"/>
<reference evidence="1" key="1">
    <citation type="submission" date="2023-03" db="EMBL/GenBank/DDBJ databases">
        <title>Massive genome expansion in bonnet fungi (Mycena s.s.) driven by repeated elements and novel gene families across ecological guilds.</title>
        <authorList>
            <consortium name="Lawrence Berkeley National Laboratory"/>
            <person name="Harder C.B."/>
            <person name="Miyauchi S."/>
            <person name="Viragh M."/>
            <person name="Kuo A."/>
            <person name="Thoen E."/>
            <person name="Andreopoulos B."/>
            <person name="Lu D."/>
            <person name="Skrede I."/>
            <person name="Drula E."/>
            <person name="Henrissat B."/>
            <person name="Morin E."/>
            <person name="Kohler A."/>
            <person name="Barry K."/>
            <person name="LaButti K."/>
            <person name="Morin E."/>
            <person name="Salamov A."/>
            <person name="Lipzen A."/>
            <person name="Mereny Z."/>
            <person name="Hegedus B."/>
            <person name="Baldrian P."/>
            <person name="Stursova M."/>
            <person name="Weitz H."/>
            <person name="Taylor A."/>
            <person name="Grigoriev I.V."/>
            <person name="Nagy L.G."/>
            <person name="Martin F."/>
            <person name="Kauserud H."/>
        </authorList>
    </citation>
    <scope>NUCLEOTIDE SEQUENCE</scope>
    <source>
        <strain evidence="1">CBHHK188m</strain>
    </source>
</reference>
<comment type="caution">
    <text evidence="1">The sequence shown here is derived from an EMBL/GenBank/DDBJ whole genome shotgun (WGS) entry which is preliminary data.</text>
</comment>
<evidence type="ECO:0000313" key="1">
    <source>
        <dbReference type="EMBL" id="KAJ7745206.1"/>
    </source>
</evidence>
<dbReference type="Proteomes" id="UP001215280">
    <property type="component" value="Unassembled WGS sequence"/>
</dbReference>
<sequence>MSSAAVNKLRIRIEEISSKIECQKQVLWELETQRSAAQGEINAILDPMARWPLEISFNIFTLCLPTTPTFDPLEAPTLLLSICHHIAYSTPLLWAAISDTDVPLHEFPKFFESWLSRVRPSPLSLFLCESLQTWQAAGVPAAVQALVKEYAHQVRNLELNLPFWGDDLQRITTPFRSLQSLSLTVNARTSGPSTPNISEYLGMLHAAPILVECIFLNVLYMSDYGVGDITTFTHHSLQHLALGKPQGEGTHGRFSSAALLKYLTLPALWALTISKFDITSADFLSFLTRSAPPLRSLNLRLGDQPAIIEASGTAYLRLVPRLTDLDIGVKAESTLPLLEVFGSVGDLFPTLRNLTIRGSLITRSGYEGVINILSSRRASLQSFRFIPRVPDDIAVVIQQLTKDGMRIEMIHLWND</sequence>
<dbReference type="InterPro" id="IPR032675">
    <property type="entry name" value="LRR_dom_sf"/>
</dbReference>
<name>A0AAD7N5F7_9AGAR</name>
<organism evidence="1 2">
    <name type="scientific">Mycena maculata</name>
    <dbReference type="NCBI Taxonomy" id="230809"/>
    <lineage>
        <taxon>Eukaryota</taxon>
        <taxon>Fungi</taxon>
        <taxon>Dikarya</taxon>
        <taxon>Basidiomycota</taxon>
        <taxon>Agaricomycotina</taxon>
        <taxon>Agaricomycetes</taxon>
        <taxon>Agaricomycetidae</taxon>
        <taxon>Agaricales</taxon>
        <taxon>Marasmiineae</taxon>
        <taxon>Mycenaceae</taxon>
        <taxon>Mycena</taxon>
    </lineage>
</organism>
<gene>
    <name evidence="1" type="ORF">DFH07DRAFT_776817</name>
</gene>
<protein>
    <recommendedName>
        <fullName evidence="3">F-box domain-containing protein</fullName>
    </recommendedName>
</protein>
<keyword evidence="2" id="KW-1185">Reference proteome</keyword>
<evidence type="ECO:0000313" key="2">
    <source>
        <dbReference type="Proteomes" id="UP001215280"/>
    </source>
</evidence>
<dbReference type="SUPFAM" id="SSF52047">
    <property type="entry name" value="RNI-like"/>
    <property type="match status" value="1"/>
</dbReference>
<dbReference type="AlphaFoldDB" id="A0AAD7N5F7"/>